<dbReference type="GO" id="GO:0042834">
    <property type="term" value="F:peptidoglycan binding"/>
    <property type="evidence" value="ECO:0007669"/>
    <property type="project" value="InterPro"/>
</dbReference>
<name>A0A5R9Q831_9GAMM</name>
<dbReference type="Proteomes" id="UP000306753">
    <property type="component" value="Unassembled WGS sequence"/>
</dbReference>
<organism evidence="1 2">
    <name type="scientific">Stutzerimonas nosocomialis</name>
    <dbReference type="NCBI Taxonomy" id="1056496"/>
    <lineage>
        <taxon>Bacteria</taxon>
        <taxon>Pseudomonadati</taxon>
        <taxon>Pseudomonadota</taxon>
        <taxon>Gammaproteobacteria</taxon>
        <taxon>Pseudomonadales</taxon>
        <taxon>Pseudomonadaceae</taxon>
        <taxon>Stutzerimonas</taxon>
    </lineage>
</organism>
<evidence type="ECO:0000313" key="2">
    <source>
        <dbReference type="Proteomes" id="UP000306753"/>
    </source>
</evidence>
<sequence>MRWLFLLLLVLNLFFFVWHQQQAPARVKEVAPTDAYRAQQHGIQLLSEAPAPVRRETPPAQAPVQERNVCLFLGGFDQEASALVVEQRLLSLDIQSNVQSVDAAAGVDYWVYLPPLASRQASLRQLRELQSRNIDSYIITVGDLANGISLGIFSRRDSAEGVIGRLREFDYEAQIRELPRVHRKYWVRVASQSRHLVDDGLLTALTRDMSTLQHRQMPCESVATSE</sequence>
<protein>
    <submittedName>
        <fullName evidence="1">SPOR domain-containing protein</fullName>
    </submittedName>
</protein>
<dbReference type="SUPFAM" id="SSF110997">
    <property type="entry name" value="Sporulation related repeat"/>
    <property type="match status" value="1"/>
</dbReference>
<comment type="caution">
    <text evidence="1">The sequence shown here is derived from an EMBL/GenBank/DDBJ whole genome shotgun (WGS) entry which is preliminary data.</text>
</comment>
<keyword evidence="2" id="KW-1185">Reference proteome</keyword>
<dbReference type="InterPro" id="IPR036680">
    <property type="entry name" value="SPOR-like_sf"/>
</dbReference>
<evidence type="ECO:0000313" key="1">
    <source>
        <dbReference type="EMBL" id="TLX59855.1"/>
    </source>
</evidence>
<dbReference type="AlphaFoldDB" id="A0A5R9Q831"/>
<dbReference type="RefSeq" id="WP_138410504.1">
    <property type="nucleotide sequence ID" value="NZ_QLAE01000070.1"/>
</dbReference>
<dbReference type="EMBL" id="QLAG01000059">
    <property type="protein sequence ID" value="TLX59855.1"/>
    <property type="molecule type" value="Genomic_DNA"/>
</dbReference>
<reference evidence="1 2" key="1">
    <citation type="journal article" date="2017" name="Eur. J. Clin. Microbiol. Infect. Dis.">
        <title>Uncommonly isolated clinical Pseudomonas: identification and phylogenetic assignation.</title>
        <authorList>
            <person name="Mulet M."/>
            <person name="Gomila M."/>
            <person name="Ramirez A."/>
            <person name="Cardew S."/>
            <person name="Moore E.R."/>
            <person name="Lalucat J."/>
            <person name="Garcia-Valdes E."/>
        </authorList>
    </citation>
    <scope>NUCLEOTIDE SEQUENCE [LARGE SCALE GENOMIC DNA]</scope>
    <source>
        <strain evidence="1 2">SD129</strain>
    </source>
</reference>
<accession>A0A5R9Q831</accession>
<proteinExistence type="predicted"/>
<dbReference type="OrthoDB" id="6193567at2"/>
<gene>
    <name evidence="1" type="ORF">DN820_22115</name>
</gene>